<proteinExistence type="predicted"/>
<reference evidence="2 3" key="1">
    <citation type="journal article" date="2018" name="Nat. Ecol. Evol.">
        <title>Pezizomycetes genomes reveal the molecular basis of ectomycorrhizal truffle lifestyle.</title>
        <authorList>
            <person name="Murat C."/>
            <person name="Payen T."/>
            <person name="Noel B."/>
            <person name="Kuo A."/>
            <person name="Morin E."/>
            <person name="Chen J."/>
            <person name="Kohler A."/>
            <person name="Krizsan K."/>
            <person name="Balestrini R."/>
            <person name="Da Silva C."/>
            <person name="Montanini B."/>
            <person name="Hainaut M."/>
            <person name="Levati E."/>
            <person name="Barry K.W."/>
            <person name="Belfiori B."/>
            <person name="Cichocki N."/>
            <person name="Clum A."/>
            <person name="Dockter R.B."/>
            <person name="Fauchery L."/>
            <person name="Guy J."/>
            <person name="Iotti M."/>
            <person name="Le Tacon F."/>
            <person name="Lindquist E.A."/>
            <person name="Lipzen A."/>
            <person name="Malagnac F."/>
            <person name="Mello A."/>
            <person name="Molinier V."/>
            <person name="Miyauchi S."/>
            <person name="Poulain J."/>
            <person name="Riccioni C."/>
            <person name="Rubini A."/>
            <person name="Sitrit Y."/>
            <person name="Splivallo R."/>
            <person name="Traeger S."/>
            <person name="Wang M."/>
            <person name="Zifcakova L."/>
            <person name="Wipf D."/>
            <person name="Zambonelli A."/>
            <person name="Paolocci F."/>
            <person name="Nowrousian M."/>
            <person name="Ottonello S."/>
            <person name="Baldrian P."/>
            <person name="Spatafora J.W."/>
            <person name="Henrissat B."/>
            <person name="Nagy L.G."/>
            <person name="Aury J.M."/>
            <person name="Wincker P."/>
            <person name="Grigoriev I.V."/>
            <person name="Bonfante P."/>
            <person name="Martin F.M."/>
        </authorList>
    </citation>
    <scope>NUCLEOTIDE SEQUENCE [LARGE SCALE GENOMIC DNA]</scope>
    <source>
        <strain evidence="2 3">CCBAS932</strain>
    </source>
</reference>
<dbReference type="OrthoDB" id="6105938at2759"/>
<accession>A0A3N4KI82</accession>
<evidence type="ECO:0000313" key="3">
    <source>
        <dbReference type="Proteomes" id="UP000277580"/>
    </source>
</evidence>
<dbReference type="EMBL" id="ML119144">
    <property type="protein sequence ID" value="RPB10266.1"/>
    <property type="molecule type" value="Genomic_DNA"/>
</dbReference>
<evidence type="ECO:0000313" key="2">
    <source>
        <dbReference type="EMBL" id="RPB10266.1"/>
    </source>
</evidence>
<dbReference type="GO" id="GO:0007165">
    <property type="term" value="P:signal transduction"/>
    <property type="evidence" value="ECO:0007669"/>
    <property type="project" value="InterPro"/>
</dbReference>
<gene>
    <name evidence="2" type="ORF">P167DRAFT_491156</name>
</gene>
<dbReference type="PROSITE" id="PS50238">
    <property type="entry name" value="RHOGAP"/>
    <property type="match status" value="1"/>
</dbReference>
<dbReference type="AlphaFoldDB" id="A0A3N4KI82"/>
<dbReference type="InterPro" id="IPR000198">
    <property type="entry name" value="RhoGAP_dom"/>
</dbReference>
<sequence>MDAFWARFQGFTPDPNSSLITNFNLLSTAQNWAPAGRARSRAHRRFRSAMIDEFNATYGTDNNDLESWKNLCRVVRVDPVPETITQCRKAVRRTHVNLVDLIDHDVRNGGGQVKKFKTLRQLREYTHETEKYFPKNPAKAGGILKALLRDMNAPVDDSEI</sequence>
<dbReference type="STRING" id="1392247.A0A3N4KI82"/>
<name>A0A3N4KI82_9PEZI</name>
<protein>
    <recommendedName>
        <fullName evidence="1">Rho-GAP domain-containing protein</fullName>
    </recommendedName>
</protein>
<feature type="domain" description="Rho-GAP" evidence="1">
    <location>
        <begin position="69"/>
        <end position="160"/>
    </location>
</feature>
<dbReference type="PANTHER" id="PTHR38846:SF1">
    <property type="entry name" value="C3H1-TYPE DOMAIN-CONTAINING PROTEIN"/>
    <property type="match status" value="1"/>
</dbReference>
<evidence type="ECO:0000259" key="1">
    <source>
        <dbReference type="PROSITE" id="PS50238"/>
    </source>
</evidence>
<keyword evidence="3" id="KW-1185">Reference proteome</keyword>
<dbReference type="PANTHER" id="PTHR38846">
    <property type="entry name" value="C3H1-TYPE DOMAIN-CONTAINING PROTEIN"/>
    <property type="match status" value="1"/>
</dbReference>
<dbReference type="Proteomes" id="UP000277580">
    <property type="component" value="Unassembled WGS sequence"/>
</dbReference>
<organism evidence="2 3">
    <name type="scientific">Morchella conica CCBAS932</name>
    <dbReference type="NCBI Taxonomy" id="1392247"/>
    <lineage>
        <taxon>Eukaryota</taxon>
        <taxon>Fungi</taxon>
        <taxon>Dikarya</taxon>
        <taxon>Ascomycota</taxon>
        <taxon>Pezizomycotina</taxon>
        <taxon>Pezizomycetes</taxon>
        <taxon>Pezizales</taxon>
        <taxon>Morchellaceae</taxon>
        <taxon>Morchella</taxon>
    </lineage>
</organism>
<dbReference type="InParanoid" id="A0A3N4KI82"/>